<feature type="non-terminal residue" evidence="1">
    <location>
        <position position="60"/>
    </location>
</feature>
<reference evidence="1 2" key="1">
    <citation type="submission" date="2014-04" db="EMBL/GenBank/DDBJ databases">
        <authorList>
            <consortium name="DOE Joint Genome Institute"/>
            <person name="Kuo A."/>
            <person name="Kohler A."/>
            <person name="Costa M.D."/>
            <person name="Nagy L.G."/>
            <person name="Floudas D."/>
            <person name="Copeland A."/>
            <person name="Barry K.W."/>
            <person name="Cichocki N."/>
            <person name="Veneault-Fourrey C."/>
            <person name="LaButti K."/>
            <person name="Lindquist E.A."/>
            <person name="Lipzen A."/>
            <person name="Lundell T."/>
            <person name="Morin E."/>
            <person name="Murat C."/>
            <person name="Sun H."/>
            <person name="Tunlid A."/>
            <person name="Henrissat B."/>
            <person name="Grigoriev I.V."/>
            <person name="Hibbett D.S."/>
            <person name="Martin F."/>
            <person name="Nordberg H.P."/>
            <person name="Cantor M.N."/>
            <person name="Hua S.X."/>
        </authorList>
    </citation>
    <scope>NUCLEOTIDE SEQUENCE [LARGE SCALE GENOMIC DNA]</scope>
    <source>
        <strain evidence="1 2">441</strain>
    </source>
</reference>
<evidence type="ECO:0000313" key="1">
    <source>
        <dbReference type="EMBL" id="KIK24073.1"/>
    </source>
</evidence>
<sequence>MTNVYTMLIPTPHTKNNTGECKTANEGITSYVYPVSSRFFSFQALFRRCLAISLLRPHRG</sequence>
<dbReference type="EMBL" id="KN833720">
    <property type="protein sequence ID" value="KIK24073.1"/>
    <property type="molecule type" value="Genomic_DNA"/>
</dbReference>
<dbReference type="AlphaFoldDB" id="A0A0C9ZWQ1"/>
<reference evidence="2" key="2">
    <citation type="submission" date="2015-01" db="EMBL/GenBank/DDBJ databases">
        <title>Evolutionary Origins and Diversification of the Mycorrhizal Mutualists.</title>
        <authorList>
            <consortium name="DOE Joint Genome Institute"/>
            <consortium name="Mycorrhizal Genomics Consortium"/>
            <person name="Kohler A."/>
            <person name="Kuo A."/>
            <person name="Nagy L.G."/>
            <person name="Floudas D."/>
            <person name="Copeland A."/>
            <person name="Barry K.W."/>
            <person name="Cichocki N."/>
            <person name="Veneault-Fourrey C."/>
            <person name="LaButti K."/>
            <person name="Lindquist E.A."/>
            <person name="Lipzen A."/>
            <person name="Lundell T."/>
            <person name="Morin E."/>
            <person name="Murat C."/>
            <person name="Riley R."/>
            <person name="Ohm R."/>
            <person name="Sun H."/>
            <person name="Tunlid A."/>
            <person name="Henrissat B."/>
            <person name="Grigoriev I.V."/>
            <person name="Hibbett D.S."/>
            <person name="Martin F."/>
        </authorList>
    </citation>
    <scope>NUCLEOTIDE SEQUENCE [LARGE SCALE GENOMIC DNA]</scope>
    <source>
        <strain evidence="2">441</strain>
    </source>
</reference>
<proteinExistence type="predicted"/>
<gene>
    <name evidence="1" type="ORF">PISMIDRAFT_678573</name>
</gene>
<dbReference type="HOGENOM" id="CLU_2948237_0_0_1"/>
<evidence type="ECO:0000313" key="2">
    <source>
        <dbReference type="Proteomes" id="UP000054018"/>
    </source>
</evidence>
<name>A0A0C9ZWQ1_9AGAM</name>
<protein>
    <submittedName>
        <fullName evidence="1">Uncharacterized protein</fullName>
    </submittedName>
</protein>
<dbReference type="Proteomes" id="UP000054018">
    <property type="component" value="Unassembled WGS sequence"/>
</dbReference>
<keyword evidence="2" id="KW-1185">Reference proteome</keyword>
<organism evidence="1 2">
    <name type="scientific">Pisolithus microcarpus 441</name>
    <dbReference type="NCBI Taxonomy" id="765257"/>
    <lineage>
        <taxon>Eukaryota</taxon>
        <taxon>Fungi</taxon>
        <taxon>Dikarya</taxon>
        <taxon>Basidiomycota</taxon>
        <taxon>Agaricomycotina</taxon>
        <taxon>Agaricomycetes</taxon>
        <taxon>Agaricomycetidae</taxon>
        <taxon>Boletales</taxon>
        <taxon>Sclerodermatineae</taxon>
        <taxon>Pisolithaceae</taxon>
        <taxon>Pisolithus</taxon>
    </lineage>
</organism>
<accession>A0A0C9ZWQ1</accession>